<gene>
    <name evidence="5" type="ORF">VM99_20210</name>
</gene>
<dbReference type="EMBL" id="CP011020">
    <property type="protein sequence ID" value="AKK00288.1"/>
    <property type="molecule type" value="Genomic_DNA"/>
</dbReference>
<keyword evidence="1" id="KW-0813">Transport</keyword>
<dbReference type="PATRIC" id="fig|587753.11.peg.4141"/>
<dbReference type="Pfam" id="PF00005">
    <property type="entry name" value="ABC_tran"/>
    <property type="match status" value="1"/>
</dbReference>
<dbReference type="GO" id="GO:0016887">
    <property type="term" value="F:ATP hydrolysis activity"/>
    <property type="evidence" value="ECO:0007669"/>
    <property type="project" value="InterPro"/>
</dbReference>
<evidence type="ECO:0000256" key="1">
    <source>
        <dbReference type="ARBA" id="ARBA00022448"/>
    </source>
</evidence>
<name>A0A0G3GL99_9PSED</name>
<proteinExistence type="predicted"/>
<reference evidence="6" key="2">
    <citation type="submission" date="2015-03" db="EMBL/GenBank/DDBJ databases">
        <authorList>
            <person name="Deng P."/>
            <person name="Lu S."/>
        </authorList>
    </citation>
    <scope>NUCLEOTIDE SEQUENCE [LARGE SCALE GENOMIC DNA]</scope>
    <source>
        <strain evidence="6">UFB2</strain>
    </source>
</reference>
<dbReference type="InterPro" id="IPR003439">
    <property type="entry name" value="ABC_transporter-like_ATP-bd"/>
</dbReference>
<dbReference type="SMART" id="SM00382">
    <property type="entry name" value="AAA"/>
    <property type="match status" value="1"/>
</dbReference>
<evidence type="ECO:0000256" key="2">
    <source>
        <dbReference type="ARBA" id="ARBA00022741"/>
    </source>
</evidence>
<dbReference type="InterPro" id="IPR027417">
    <property type="entry name" value="P-loop_NTPase"/>
</dbReference>
<dbReference type="PROSITE" id="PS50893">
    <property type="entry name" value="ABC_TRANSPORTER_2"/>
    <property type="match status" value="1"/>
</dbReference>
<keyword evidence="2" id="KW-0547">Nucleotide-binding</keyword>
<dbReference type="AlphaFoldDB" id="A0A0G3GL99"/>
<protein>
    <submittedName>
        <fullName evidence="5">ABC transporter</fullName>
    </submittedName>
</protein>
<evidence type="ECO:0000256" key="3">
    <source>
        <dbReference type="ARBA" id="ARBA00022840"/>
    </source>
</evidence>
<evidence type="ECO:0000313" key="6">
    <source>
        <dbReference type="Proteomes" id="UP000035212"/>
    </source>
</evidence>
<evidence type="ECO:0000259" key="4">
    <source>
        <dbReference type="PROSITE" id="PS50893"/>
    </source>
</evidence>
<dbReference type="Gene3D" id="3.40.50.300">
    <property type="entry name" value="P-loop containing nucleotide triphosphate hydrolases"/>
    <property type="match status" value="1"/>
</dbReference>
<dbReference type="InterPro" id="IPR050763">
    <property type="entry name" value="ABC_transporter_ATP-binding"/>
</dbReference>
<dbReference type="Proteomes" id="UP000035212">
    <property type="component" value="Chromosome"/>
</dbReference>
<dbReference type="PANTHER" id="PTHR42711:SF4">
    <property type="entry name" value="ABC TRANSPORTER RELATED"/>
    <property type="match status" value="1"/>
</dbReference>
<dbReference type="GO" id="GO:0005524">
    <property type="term" value="F:ATP binding"/>
    <property type="evidence" value="ECO:0007669"/>
    <property type="project" value="UniProtKB-KW"/>
</dbReference>
<organism evidence="5 6">
    <name type="scientific">Pseudomonas chlororaphis</name>
    <dbReference type="NCBI Taxonomy" id="587753"/>
    <lineage>
        <taxon>Bacteria</taxon>
        <taxon>Pseudomonadati</taxon>
        <taxon>Pseudomonadota</taxon>
        <taxon>Gammaproteobacteria</taxon>
        <taxon>Pseudomonadales</taxon>
        <taxon>Pseudomonadaceae</taxon>
        <taxon>Pseudomonas</taxon>
    </lineage>
</organism>
<dbReference type="InterPro" id="IPR003593">
    <property type="entry name" value="AAA+_ATPase"/>
</dbReference>
<keyword evidence="3" id="KW-0067">ATP-binding</keyword>
<dbReference type="SUPFAM" id="SSF52540">
    <property type="entry name" value="P-loop containing nucleoside triphosphate hydrolases"/>
    <property type="match status" value="1"/>
</dbReference>
<dbReference type="PANTHER" id="PTHR42711">
    <property type="entry name" value="ABC TRANSPORTER ATP-BINDING PROTEIN"/>
    <property type="match status" value="1"/>
</dbReference>
<accession>A0A0G3GL99</accession>
<evidence type="ECO:0000313" key="5">
    <source>
        <dbReference type="EMBL" id="AKK00288.1"/>
    </source>
</evidence>
<feature type="domain" description="ABC transporter" evidence="4">
    <location>
        <begin position="4"/>
        <end position="257"/>
    </location>
</feature>
<sequence>MDSISVRNLSKTYRIKERSERAFGWLTDLVSPKASEKTAVDDISFTVKQGEVVGFLGPNGAGKTTTLKMLSGLLYPTAGKISVLGRKPQLRNKEFLKSISLIMGQRQQLIWDLPAMETFRLNQKIFEIPDAQFKKTYGYLDELLQVSKLAKAPVRTLSLGEKMKCELVASLLHDPKVLFLDEPTIGLDVGVQKIVRSFIRDYSRERNVSVLLTSHYMQDIEALCERVVVVSDGKISFDDTLESLRKRMSDHRIITVELSENIVASALGRYGLVRSTDGFVHEMLVPAAEVVAVCSRVLAEQPVIDISIGDPPIEEALLKLFVASQSDTRKKVPGASGERVA</sequence>
<reference evidence="5 6" key="1">
    <citation type="journal article" date="2015" name="Stand. Genomic Sci.">
        <title>Complete genome of Pseudomonas chlororaphis strain UFB2, a soil bacterium with antibacterial activity against bacterial canker pathogen of tomato.</title>
        <authorList>
            <person name="Deng P."/>
            <person name="Wang X."/>
            <person name="Baird S.M."/>
            <person name="Lu S.E."/>
        </authorList>
    </citation>
    <scope>NUCLEOTIDE SEQUENCE [LARGE SCALE GENOMIC DNA]</scope>
    <source>
        <strain evidence="5 6">UFB2</strain>
    </source>
</reference>